<dbReference type="InterPro" id="IPR046733">
    <property type="entry name" value="DUF6625"/>
</dbReference>
<dbReference type="KEGG" id="fbe:FF125_01640"/>
<keyword evidence="2" id="KW-1185">Reference proteome</keyword>
<proteinExistence type="predicted"/>
<dbReference type="Proteomes" id="UP000306229">
    <property type="component" value="Chromosome"/>
</dbReference>
<sequence>MKNILLINCYFGKFPWYFNLFLKSCSYNASVDFIIFSDDITEYNLPKNVEIVPFTLRNFNALATEKLKFEVNVEKAYKLCDFKPAYGIIFSEFVNEYEFWGMTDIDIIFGRIREFITEELLNNYEVISVRNDYPTGSFMLFKNNNEINNLFKKSKDYKKVLTSDIHYCFDECNFKHEFLQYGGDIFDIECEVESMHYVIKKEEQMNNLKAHFDFLVIEGMPGQLKWDKGFLSFKHEFEILLHHLILFKGNKYTRKKAWKRVPDKFYIDKFLVRKANLSSFNGLFKNTIYNKIVPNLKKSLFKIDFFLSRQFKLKIMDLRKQALIQSKVKVVYNSEFETHNSIGQNKQPKIFKSILFKDSFFTPFIPNLRYKLKDNNQFDAIHINGNVRLIK</sequence>
<evidence type="ECO:0000313" key="1">
    <source>
        <dbReference type="EMBL" id="QCX37204.1"/>
    </source>
</evidence>
<evidence type="ECO:0000313" key="2">
    <source>
        <dbReference type="Proteomes" id="UP000306229"/>
    </source>
</evidence>
<reference evidence="1 2" key="1">
    <citation type="submission" date="2019-05" db="EMBL/GenBank/DDBJ databases">
        <title>Algicella ahnfeltiae gen. nov., sp. nov., a novel marine bacterium of the family Flavobacteriaceae isolated from a red alga.</title>
        <authorList>
            <person name="Nedashkovskaya O.I."/>
            <person name="Kukhlevskiy A.D."/>
            <person name="Kim S.-G."/>
            <person name="Zhukova N.V."/>
            <person name="Mikhailov V.V."/>
        </authorList>
    </citation>
    <scope>NUCLEOTIDE SEQUENCE [LARGE SCALE GENOMIC DNA]</scope>
    <source>
        <strain evidence="1 2">10Alg115</strain>
    </source>
</reference>
<dbReference type="OrthoDB" id="1910631at2"/>
<dbReference type="EMBL" id="CP040749">
    <property type="protein sequence ID" value="QCX37204.1"/>
    <property type="molecule type" value="Genomic_DNA"/>
</dbReference>
<dbReference type="AlphaFoldDB" id="A0A5B7TPN7"/>
<dbReference type="RefSeq" id="WP_138948150.1">
    <property type="nucleotide sequence ID" value="NZ_CP040749.1"/>
</dbReference>
<name>A0A5B7TPN7_9FLAO</name>
<accession>A0A5B7TPN7</accession>
<organism evidence="1 2">
    <name type="scientific">Aureibaculum algae</name>
    <dbReference type="NCBI Taxonomy" id="2584122"/>
    <lineage>
        <taxon>Bacteria</taxon>
        <taxon>Pseudomonadati</taxon>
        <taxon>Bacteroidota</taxon>
        <taxon>Flavobacteriia</taxon>
        <taxon>Flavobacteriales</taxon>
        <taxon>Flavobacteriaceae</taxon>
        <taxon>Aureibaculum</taxon>
    </lineage>
</organism>
<protein>
    <submittedName>
        <fullName evidence="1">Uncharacterized protein</fullName>
    </submittedName>
</protein>
<dbReference type="Pfam" id="PF20330">
    <property type="entry name" value="DUF6625"/>
    <property type="match status" value="1"/>
</dbReference>
<gene>
    <name evidence="1" type="ORF">FF125_01640</name>
</gene>